<dbReference type="InterPro" id="IPR035968">
    <property type="entry name" value="ATP_synth_F1_ATPase_gsu"/>
</dbReference>
<dbReference type="PANTHER" id="PTHR11693:SF22">
    <property type="entry name" value="ATP SYNTHASE SUBUNIT GAMMA, MITOCHONDRIAL"/>
    <property type="match status" value="1"/>
</dbReference>
<dbReference type="InterPro" id="IPR000131">
    <property type="entry name" value="ATP_synth_F1_gsu"/>
</dbReference>
<dbReference type="eggNOG" id="COG0224">
    <property type="taxonomic scope" value="Bacteria"/>
</dbReference>
<evidence type="ECO:0000313" key="12">
    <source>
        <dbReference type="Proteomes" id="UP000013220"/>
    </source>
</evidence>
<dbReference type="GO" id="GO:0046933">
    <property type="term" value="F:proton-transporting ATP synthase activity, rotational mechanism"/>
    <property type="evidence" value="ECO:0007669"/>
    <property type="project" value="UniProtKB-UniRule"/>
</dbReference>
<dbReference type="Gene3D" id="3.40.1380.10">
    <property type="match status" value="1"/>
</dbReference>
<evidence type="ECO:0000256" key="8">
    <source>
        <dbReference type="ARBA" id="ARBA00023196"/>
    </source>
</evidence>
<keyword evidence="12" id="KW-1185">Reference proteome</keyword>
<organism evidence="11 12">
    <name type="scientific">Mycoplasmopsis bovigenitalium 51080</name>
    <dbReference type="NCBI Taxonomy" id="1188235"/>
    <lineage>
        <taxon>Bacteria</taxon>
        <taxon>Bacillati</taxon>
        <taxon>Mycoplasmatota</taxon>
        <taxon>Mycoplasmoidales</taxon>
        <taxon>Metamycoplasmataceae</taxon>
        <taxon>Mycoplasmopsis</taxon>
    </lineage>
</organism>
<dbReference type="CDD" id="cd12151">
    <property type="entry name" value="F1-ATPase_gamma"/>
    <property type="match status" value="1"/>
</dbReference>
<evidence type="ECO:0000256" key="5">
    <source>
        <dbReference type="ARBA" id="ARBA00022781"/>
    </source>
</evidence>
<dbReference type="AlphaFoldDB" id="N9VF47"/>
<dbReference type="EMBL" id="AORH01000014">
    <property type="protein sequence ID" value="ENY70031.1"/>
    <property type="molecule type" value="Genomic_DNA"/>
</dbReference>
<keyword evidence="5 10" id="KW-0375">Hydrogen ion transport</keyword>
<keyword evidence="8 10" id="KW-0139">CF(1)</keyword>
<dbReference type="HAMAP" id="MF_00815">
    <property type="entry name" value="ATP_synth_gamma_bact"/>
    <property type="match status" value="1"/>
</dbReference>
<dbReference type="PRINTS" id="PR00126">
    <property type="entry name" value="ATPASEGAMMA"/>
</dbReference>
<sequence length="282" mass="32069">MSSLQKIKTRIETVHSIRKITHAMELVSTSKMRKARDHFNDVNSYFEQVRNIINIYLANTPESEVDNFLLKKNIEKRLIIVVTSDLGLAGSYNSNVIKLARNIINDNDKIIVIGDKGQILVQKYRTNILHHYSWENNASTDLSSMVVEDALELIRQNEIGSISIIYNEFINNLIQQEHCKEIWPLSLKYEHLGENKIKKIIEFEPNQHNVAVSLAQAYLNASMAQAFASGVLSEFAARRTAMESANNNADELIKNLNQDYNRKRQGNITQELNEIVGGANAV</sequence>
<comment type="similarity">
    <text evidence="3 10">Belongs to the ATPase gamma chain family.</text>
</comment>
<dbReference type="GO" id="GO:0005524">
    <property type="term" value="F:ATP binding"/>
    <property type="evidence" value="ECO:0007669"/>
    <property type="project" value="UniProtKB-UniRule"/>
</dbReference>
<keyword evidence="9 10" id="KW-0066">ATP synthesis</keyword>
<comment type="function">
    <text evidence="1 10">Produces ATP from ADP in the presence of a proton gradient across the membrane. The gamma chain is believed to be important in regulating ATPase activity and the flow of protons through the CF(0) complex.</text>
</comment>
<evidence type="ECO:0000256" key="7">
    <source>
        <dbReference type="ARBA" id="ARBA00023136"/>
    </source>
</evidence>
<evidence type="ECO:0000256" key="3">
    <source>
        <dbReference type="ARBA" id="ARBA00007681"/>
    </source>
</evidence>
<comment type="caution">
    <text evidence="11">The sequence shown here is derived from an EMBL/GenBank/DDBJ whole genome shotgun (WGS) entry which is preliminary data.</text>
</comment>
<comment type="subunit">
    <text evidence="10">F-type ATPases have 2 components, CF(1) - the catalytic core - and CF(0) - the membrane proton channel. CF(1) has five subunits: alpha(3), beta(3), gamma(1), delta(1), epsilon(1). CF(0) has three main subunits: a, b and c.</text>
</comment>
<evidence type="ECO:0000256" key="1">
    <source>
        <dbReference type="ARBA" id="ARBA00003456"/>
    </source>
</evidence>
<name>N9VF47_9BACT</name>
<dbReference type="Proteomes" id="UP000013220">
    <property type="component" value="Unassembled WGS sequence"/>
</dbReference>
<keyword evidence="10" id="KW-1003">Cell membrane</keyword>
<dbReference type="GO" id="GO:0005886">
    <property type="term" value="C:plasma membrane"/>
    <property type="evidence" value="ECO:0007669"/>
    <property type="project" value="UniProtKB-SubCell"/>
</dbReference>
<dbReference type="Pfam" id="PF00231">
    <property type="entry name" value="ATP-synt"/>
    <property type="match status" value="1"/>
</dbReference>
<protein>
    <recommendedName>
        <fullName evidence="10">ATP synthase gamma chain</fullName>
    </recommendedName>
    <alternativeName>
        <fullName evidence="10">ATP synthase F1 sector gamma subunit</fullName>
    </alternativeName>
    <alternativeName>
        <fullName evidence="10">F-ATPase gamma subunit</fullName>
    </alternativeName>
</protein>
<keyword evidence="6 10" id="KW-0406">Ion transport</keyword>
<evidence type="ECO:0000256" key="4">
    <source>
        <dbReference type="ARBA" id="ARBA00022448"/>
    </source>
</evidence>
<evidence type="ECO:0000313" key="11">
    <source>
        <dbReference type="EMBL" id="ENY70031.1"/>
    </source>
</evidence>
<dbReference type="PATRIC" id="fig|1188235.3.peg.239"/>
<dbReference type="InterPro" id="IPR023632">
    <property type="entry name" value="ATP_synth_F1_gsu_CS"/>
</dbReference>
<gene>
    <name evidence="10 11" type="primary">atpG</name>
    <name evidence="11" type="ORF">MBVG_2240</name>
</gene>
<dbReference type="PANTHER" id="PTHR11693">
    <property type="entry name" value="ATP SYNTHASE GAMMA CHAIN"/>
    <property type="match status" value="1"/>
</dbReference>
<evidence type="ECO:0000256" key="2">
    <source>
        <dbReference type="ARBA" id="ARBA00004170"/>
    </source>
</evidence>
<dbReference type="PROSITE" id="PS00153">
    <property type="entry name" value="ATPASE_GAMMA"/>
    <property type="match status" value="1"/>
</dbReference>
<evidence type="ECO:0000256" key="6">
    <source>
        <dbReference type="ARBA" id="ARBA00023065"/>
    </source>
</evidence>
<dbReference type="RefSeq" id="WP_004419574.1">
    <property type="nucleotide sequence ID" value="NZ_AORH01000014.1"/>
</dbReference>
<comment type="subcellular location">
    <subcellularLocation>
        <location evidence="10">Cell membrane</location>
        <topology evidence="10">Peripheral membrane protein</topology>
    </subcellularLocation>
    <subcellularLocation>
        <location evidence="2">Membrane</location>
        <topology evidence="2">Peripheral membrane protein</topology>
    </subcellularLocation>
</comment>
<dbReference type="GO" id="GO:0042777">
    <property type="term" value="P:proton motive force-driven plasma membrane ATP synthesis"/>
    <property type="evidence" value="ECO:0007669"/>
    <property type="project" value="UniProtKB-UniRule"/>
</dbReference>
<dbReference type="STRING" id="1188235.MBVG_2240"/>
<proteinExistence type="inferred from homology"/>
<keyword evidence="4 10" id="KW-0813">Transport</keyword>
<dbReference type="GO" id="GO:0045259">
    <property type="term" value="C:proton-transporting ATP synthase complex"/>
    <property type="evidence" value="ECO:0007669"/>
    <property type="project" value="UniProtKB-KW"/>
</dbReference>
<accession>N9VF47</accession>
<dbReference type="NCBIfam" id="TIGR01146">
    <property type="entry name" value="ATPsyn_F1gamma"/>
    <property type="match status" value="1"/>
</dbReference>
<keyword evidence="7 10" id="KW-0472">Membrane</keyword>
<dbReference type="SUPFAM" id="SSF52943">
    <property type="entry name" value="ATP synthase (F1-ATPase), gamma subunit"/>
    <property type="match status" value="1"/>
</dbReference>
<dbReference type="OrthoDB" id="9812769at2"/>
<evidence type="ECO:0000256" key="9">
    <source>
        <dbReference type="ARBA" id="ARBA00023310"/>
    </source>
</evidence>
<evidence type="ECO:0000256" key="10">
    <source>
        <dbReference type="HAMAP-Rule" id="MF_00815"/>
    </source>
</evidence>
<dbReference type="Gene3D" id="1.10.287.80">
    <property type="entry name" value="ATP synthase, gamma subunit, helix hairpin domain"/>
    <property type="match status" value="1"/>
</dbReference>
<reference evidence="11 12" key="1">
    <citation type="journal article" date="2013" name="Genome Announc.">
        <title>Draft Genome Sequences of Mycoplasma alkalescens, Mycoplasma arginini, and Mycoplasma bovigenitalium, Three Species with Equivocal Pathogenic Status for Cattle.</title>
        <authorList>
            <person name="Manso-Silvan L."/>
            <person name="Tardy F."/>
            <person name="Baranowski E."/>
            <person name="Barre A."/>
            <person name="Blanchard A."/>
            <person name="Breton M."/>
            <person name="Couture C."/>
            <person name="Citti C."/>
            <person name="Dordet-Frisoni E."/>
            <person name="Dupuy V."/>
            <person name="Gaurivaud P."/>
            <person name="Jacob D."/>
            <person name="Lemaitre C."/>
            <person name="Nikolski M."/>
            <person name="Nouvel L.X."/>
            <person name="Poumarat F."/>
            <person name="Thebault P."/>
            <person name="Theil S."/>
            <person name="Thiaucourt F."/>
            <person name="Sirand-Pugnet P."/>
        </authorList>
    </citation>
    <scope>NUCLEOTIDE SEQUENCE [LARGE SCALE GENOMIC DNA]</scope>
    <source>
        <strain evidence="11 12">51080</strain>
    </source>
</reference>